<dbReference type="EnsemblPlants" id="KEH37733">
    <property type="protein sequence ID" value="KEH37733"/>
    <property type="gene ID" value="MTR_2g046450"/>
</dbReference>
<organism evidence="1 3">
    <name type="scientific">Medicago truncatula</name>
    <name type="common">Barrel medic</name>
    <name type="synonym">Medicago tribuloides</name>
    <dbReference type="NCBI Taxonomy" id="3880"/>
    <lineage>
        <taxon>Eukaryota</taxon>
        <taxon>Viridiplantae</taxon>
        <taxon>Streptophyta</taxon>
        <taxon>Embryophyta</taxon>
        <taxon>Tracheophyta</taxon>
        <taxon>Spermatophyta</taxon>
        <taxon>Magnoliopsida</taxon>
        <taxon>eudicotyledons</taxon>
        <taxon>Gunneridae</taxon>
        <taxon>Pentapetalae</taxon>
        <taxon>rosids</taxon>
        <taxon>fabids</taxon>
        <taxon>Fabales</taxon>
        <taxon>Fabaceae</taxon>
        <taxon>Papilionoideae</taxon>
        <taxon>50 kb inversion clade</taxon>
        <taxon>NPAAA clade</taxon>
        <taxon>Hologalegina</taxon>
        <taxon>IRL clade</taxon>
        <taxon>Trifolieae</taxon>
        <taxon>Medicago</taxon>
    </lineage>
</organism>
<gene>
    <name evidence="1" type="ordered locus">MTR_2g046450</name>
</gene>
<dbReference type="STRING" id="3880.A0A072V8P0"/>
<reference evidence="1 3" key="1">
    <citation type="journal article" date="2011" name="Nature">
        <title>The Medicago genome provides insight into the evolution of rhizobial symbioses.</title>
        <authorList>
            <person name="Young N.D."/>
            <person name="Debelle F."/>
            <person name="Oldroyd G.E."/>
            <person name="Geurts R."/>
            <person name="Cannon S.B."/>
            <person name="Udvardi M.K."/>
            <person name="Benedito V.A."/>
            <person name="Mayer K.F."/>
            <person name="Gouzy J."/>
            <person name="Schoof H."/>
            <person name="Van de Peer Y."/>
            <person name="Proost S."/>
            <person name="Cook D.R."/>
            <person name="Meyers B.C."/>
            <person name="Spannagl M."/>
            <person name="Cheung F."/>
            <person name="De Mita S."/>
            <person name="Krishnakumar V."/>
            <person name="Gundlach H."/>
            <person name="Zhou S."/>
            <person name="Mudge J."/>
            <person name="Bharti A.K."/>
            <person name="Murray J.D."/>
            <person name="Naoumkina M.A."/>
            <person name="Rosen B."/>
            <person name="Silverstein K.A."/>
            <person name="Tang H."/>
            <person name="Rombauts S."/>
            <person name="Zhao P.X."/>
            <person name="Zhou P."/>
            <person name="Barbe V."/>
            <person name="Bardou P."/>
            <person name="Bechner M."/>
            <person name="Bellec A."/>
            <person name="Berger A."/>
            <person name="Berges H."/>
            <person name="Bidwell S."/>
            <person name="Bisseling T."/>
            <person name="Choisne N."/>
            <person name="Couloux A."/>
            <person name="Denny R."/>
            <person name="Deshpande S."/>
            <person name="Dai X."/>
            <person name="Doyle J.J."/>
            <person name="Dudez A.M."/>
            <person name="Farmer A.D."/>
            <person name="Fouteau S."/>
            <person name="Franken C."/>
            <person name="Gibelin C."/>
            <person name="Gish J."/>
            <person name="Goldstein S."/>
            <person name="Gonzalez A.J."/>
            <person name="Green P.J."/>
            <person name="Hallab A."/>
            <person name="Hartog M."/>
            <person name="Hua A."/>
            <person name="Humphray S.J."/>
            <person name="Jeong D.H."/>
            <person name="Jing Y."/>
            <person name="Jocker A."/>
            <person name="Kenton S.M."/>
            <person name="Kim D.J."/>
            <person name="Klee K."/>
            <person name="Lai H."/>
            <person name="Lang C."/>
            <person name="Lin S."/>
            <person name="Macmil S.L."/>
            <person name="Magdelenat G."/>
            <person name="Matthews L."/>
            <person name="McCorrison J."/>
            <person name="Monaghan E.L."/>
            <person name="Mun J.H."/>
            <person name="Najar F.Z."/>
            <person name="Nicholson C."/>
            <person name="Noirot C."/>
            <person name="O'Bleness M."/>
            <person name="Paule C.R."/>
            <person name="Poulain J."/>
            <person name="Prion F."/>
            <person name="Qin B."/>
            <person name="Qu C."/>
            <person name="Retzel E.F."/>
            <person name="Riddle C."/>
            <person name="Sallet E."/>
            <person name="Samain S."/>
            <person name="Samson N."/>
            <person name="Sanders I."/>
            <person name="Saurat O."/>
            <person name="Scarpelli C."/>
            <person name="Schiex T."/>
            <person name="Segurens B."/>
            <person name="Severin A.J."/>
            <person name="Sherrier D.J."/>
            <person name="Shi R."/>
            <person name="Sims S."/>
            <person name="Singer S.R."/>
            <person name="Sinharoy S."/>
            <person name="Sterck L."/>
            <person name="Viollet A."/>
            <person name="Wang B.B."/>
            <person name="Wang K."/>
            <person name="Wang M."/>
            <person name="Wang X."/>
            <person name="Warfsmann J."/>
            <person name="Weissenbach J."/>
            <person name="White D.D."/>
            <person name="White J.D."/>
            <person name="Wiley G.B."/>
            <person name="Wincker P."/>
            <person name="Xing Y."/>
            <person name="Yang L."/>
            <person name="Yao Z."/>
            <person name="Ying F."/>
            <person name="Zhai J."/>
            <person name="Zhou L."/>
            <person name="Zuber A."/>
            <person name="Denarie J."/>
            <person name="Dixon R.A."/>
            <person name="May G.D."/>
            <person name="Schwartz D.C."/>
            <person name="Rogers J."/>
            <person name="Quetier F."/>
            <person name="Town C.D."/>
            <person name="Roe B.A."/>
        </authorList>
    </citation>
    <scope>NUCLEOTIDE SEQUENCE [LARGE SCALE GENOMIC DNA]</scope>
    <source>
        <strain evidence="1">A17</strain>
        <strain evidence="2 3">cv. Jemalong A17</strain>
    </source>
</reference>
<reference evidence="1 3" key="2">
    <citation type="journal article" date="2014" name="BMC Genomics">
        <title>An improved genome release (version Mt4.0) for the model legume Medicago truncatula.</title>
        <authorList>
            <person name="Tang H."/>
            <person name="Krishnakumar V."/>
            <person name="Bidwell S."/>
            <person name="Rosen B."/>
            <person name="Chan A."/>
            <person name="Zhou S."/>
            <person name="Gentzbittel L."/>
            <person name="Childs K.L."/>
            <person name="Yandell M."/>
            <person name="Gundlach H."/>
            <person name="Mayer K.F."/>
            <person name="Schwartz D.C."/>
            <person name="Town C.D."/>
        </authorList>
    </citation>
    <scope>GENOME REANNOTATION</scope>
    <source>
        <strain evidence="1">A17</strain>
        <strain evidence="2 3">cv. Jemalong A17</strain>
    </source>
</reference>
<keyword evidence="3" id="KW-1185">Reference proteome</keyword>
<dbReference type="PANTHER" id="PTHR33710:SF77">
    <property type="entry name" value="DNASE I-LIKE SUPERFAMILY PROTEIN"/>
    <property type="match status" value="1"/>
</dbReference>
<evidence type="ECO:0000313" key="1">
    <source>
        <dbReference type="EMBL" id="KEH37733.1"/>
    </source>
</evidence>
<sequence length="421" mass="47325">MSFDRKAELALPAAAPLKAVQSPVLLTSAAMARTHTPSRLSEAASASSRAQLTTLAQHVSSSPTEITTQALSFAAALTGTQVIDERPFPSPCIKVDASSIQICQEEYRKGVEDCRKVLLAQVSIEEHARPLDIQVAHVQHDTFEIDEVFHGPVVVATSSVVDDGIPMDKEQEADTLQRQEVHPSKNIQHRLELRERVREYDARAAAEASETNANLLPVLTRSKKQKLKVQQVLATQPPKPRSRGVTKYCINNRGPSLPNLWALWGAREKRGRQPPPPLSCEDFLNWTNANVLNHLPTLGSFFTWSNGRFGLENVALLLDRAVCNEEWVNFWRQSTCSALVRHQSDHHPILLSLVFSTVQHASPFKFFKVWTSHVDCRKLVTEVWSKDVRGQGMTRLQDKLRNIKNSFKAWNRNIFDVDRQV</sequence>
<dbReference type="SUPFAM" id="SSF56219">
    <property type="entry name" value="DNase I-like"/>
    <property type="match status" value="1"/>
</dbReference>
<accession>A0A072V8P0</accession>
<name>A0A072V8P0_MEDTR</name>
<proteinExistence type="predicted"/>
<protein>
    <recommendedName>
        <fullName evidence="4">Endonuclease/exonuclease/phosphatase family protein</fullName>
    </recommendedName>
</protein>
<reference evidence="2" key="3">
    <citation type="submission" date="2015-04" db="UniProtKB">
        <authorList>
            <consortium name="EnsemblPlants"/>
        </authorList>
    </citation>
    <scope>IDENTIFICATION</scope>
    <source>
        <strain evidence="2">cv. Jemalong A17</strain>
    </source>
</reference>
<dbReference type="Proteomes" id="UP000002051">
    <property type="component" value="Chromosome 2"/>
</dbReference>
<evidence type="ECO:0000313" key="2">
    <source>
        <dbReference type="EnsemblPlants" id="KEH37733"/>
    </source>
</evidence>
<dbReference type="InterPro" id="IPR036691">
    <property type="entry name" value="Endo/exonu/phosph_ase_sf"/>
</dbReference>
<dbReference type="HOGENOM" id="CLU_652778_0_0_1"/>
<dbReference type="PANTHER" id="PTHR33710">
    <property type="entry name" value="BNAC02G09200D PROTEIN"/>
    <property type="match status" value="1"/>
</dbReference>
<evidence type="ECO:0008006" key="4">
    <source>
        <dbReference type="Google" id="ProtNLM"/>
    </source>
</evidence>
<dbReference type="AlphaFoldDB" id="A0A072V8P0"/>
<dbReference type="EMBL" id="CM001218">
    <property type="protein sequence ID" value="KEH37733.1"/>
    <property type="molecule type" value="Genomic_DNA"/>
</dbReference>
<evidence type="ECO:0000313" key="3">
    <source>
        <dbReference type="Proteomes" id="UP000002051"/>
    </source>
</evidence>